<dbReference type="PANTHER" id="PTHR42718">
    <property type="entry name" value="MAJOR FACILITATOR SUPERFAMILY MULTIDRUG TRANSPORTER MFSC"/>
    <property type="match status" value="1"/>
</dbReference>
<dbReference type="InterPro" id="IPR004638">
    <property type="entry name" value="EmrB-like"/>
</dbReference>
<proteinExistence type="inferred from homology"/>
<keyword evidence="3" id="KW-0813">Transport</keyword>
<accession>A0ABS9UD99</accession>
<evidence type="ECO:0000256" key="5">
    <source>
        <dbReference type="ARBA" id="ARBA00022692"/>
    </source>
</evidence>
<protein>
    <submittedName>
        <fullName evidence="10">DHA2 family efflux MFS transporter permease subunit</fullName>
    </submittedName>
</protein>
<feature type="transmembrane region" description="Helical" evidence="8">
    <location>
        <begin position="468"/>
        <end position="489"/>
    </location>
</feature>
<evidence type="ECO:0000256" key="7">
    <source>
        <dbReference type="ARBA" id="ARBA00023136"/>
    </source>
</evidence>
<feature type="transmembrane region" description="Helical" evidence="8">
    <location>
        <begin position="404"/>
        <end position="421"/>
    </location>
</feature>
<evidence type="ECO:0000256" key="4">
    <source>
        <dbReference type="ARBA" id="ARBA00022475"/>
    </source>
</evidence>
<feature type="transmembrane region" description="Helical" evidence="8">
    <location>
        <begin position="116"/>
        <end position="136"/>
    </location>
</feature>
<comment type="similarity">
    <text evidence="2">Belongs to the major facilitator superfamily. EmrB family.</text>
</comment>
<comment type="caution">
    <text evidence="10">The sequence shown here is derived from an EMBL/GenBank/DDBJ whole genome shotgun (WGS) entry which is preliminary data.</text>
</comment>
<dbReference type="PRINTS" id="PR01036">
    <property type="entry name" value="TCRTETB"/>
</dbReference>
<evidence type="ECO:0000256" key="3">
    <source>
        <dbReference type="ARBA" id="ARBA00022448"/>
    </source>
</evidence>
<evidence type="ECO:0000256" key="6">
    <source>
        <dbReference type="ARBA" id="ARBA00022989"/>
    </source>
</evidence>
<evidence type="ECO:0000256" key="2">
    <source>
        <dbReference type="ARBA" id="ARBA00008537"/>
    </source>
</evidence>
<feature type="transmembrane region" description="Helical" evidence="8">
    <location>
        <begin position="84"/>
        <end position="110"/>
    </location>
</feature>
<dbReference type="SUPFAM" id="SSF103473">
    <property type="entry name" value="MFS general substrate transporter"/>
    <property type="match status" value="1"/>
</dbReference>
<feature type="transmembrane region" description="Helical" evidence="8">
    <location>
        <begin position="54"/>
        <end position="77"/>
    </location>
</feature>
<dbReference type="InterPro" id="IPR020846">
    <property type="entry name" value="MFS_dom"/>
</dbReference>
<organism evidence="10 11">
    <name type="scientific">Solibacillus palustris</name>
    <dbReference type="NCBI Taxonomy" id="2908203"/>
    <lineage>
        <taxon>Bacteria</taxon>
        <taxon>Bacillati</taxon>
        <taxon>Bacillota</taxon>
        <taxon>Bacilli</taxon>
        <taxon>Bacillales</taxon>
        <taxon>Caryophanaceae</taxon>
        <taxon>Solibacillus</taxon>
    </lineage>
</organism>
<feature type="transmembrane region" description="Helical" evidence="8">
    <location>
        <begin position="336"/>
        <end position="355"/>
    </location>
</feature>
<dbReference type="Gene3D" id="1.20.1720.10">
    <property type="entry name" value="Multidrug resistance protein D"/>
    <property type="match status" value="1"/>
</dbReference>
<reference evidence="10 11" key="1">
    <citation type="submission" date="2022-03" db="EMBL/GenBank/DDBJ databases">
        <authorList>
            <person name="Jo J.-H."/>
            <person name="Im W.-T."/>
        </authorList>
    </citation>
    <scope>NUCLEOTIDE SEQUENCE [LARGE SCALE GENOMIC DNA]</scope>
    <source>
        <strain evidence="10 11">MA9</strain>
    </source>
</reference>
<evidence type="ECO:0000313" key="11">
    <source>
        <dbReference type="Proteomes" id="UP001316087"/>
    </source>
</evidence>
<feature type="transmembrane region" description="Helical" evidence="8">
    <location>
        <begin position="361"/>
        <end position="383"/>
    </location>
</feature>
<sequence length="508" mass="54759">MEKNQDVKTLKKPPYLMIAVLFVGAFVAFLNNTLLNVALPSIMVAFDIKDYSTVQWLATGYMLVSGILVPASAFLITKFKTRSLFILSMAIFVIGTAMAAFAPSFGLLLAGRMIQAAGAATMSPILMNVMLISFPVEKRGTAMGIFGLVMVLAPAIGPTLSGWIVEHYDWSVLFKMILPIAIIALLLAVWKLENVLPNRPAKIDLFSVVLSTLGFGGLLYGFSTASSAGWGAVEVWGTILVGAIGLVWFITRQFSLEEPLLDLRIYTYPAYALASVVSMVLSVAMFSGMILTPAYVQNVRGIEPFEAGLIMLPGAIVMGIMSPITGKLFDKFGPRILAVTGLFIATIATFGLGYLETDSTYTFIITVYTVRMLGISMVMMPVMTNGLNALPNRLNPHGTAMNNTAQQVAGAIGTAVLVTIFNSHTKTRAAEIVADMKANADPSAAQPTVEQLELIQGQVMQQALLDGITYSFFVAAGITVVAMILALFIKRVDITKRDDFMGVKPEEK</sequence>
<name>A0ABS9UD99_9BACL</name>
<gene>
    <name evidence="10" type="ORF">LZ480_10485</name>
</gene>
<dbReference type="InterPro" id="IPR011701">
    <property type="entry name" value="MFS"/>
</dbReference>
<feature type="transmembrane region" description="Helical" evidence="8">
    <location>
        <begin position="307"/>
        <end position="324"/>
    </location>
</feature>
<evidence type="ECO:0000313" key="10">
    <source>
        <dbReference type="EMBL" id="MCH7322317.1"/>
    </source>
</evidence>
<evidence type="ECO:0000256" key="8">
    <source>
        <dbReference type="SAM" id="Phobius"/>
    </source>
</evidence>
<keyword evidence="11" id="KW-1185">Reference proteome</keyword>
<feature type="transmembrane region" description="Helical" evidence="8">
    <location>
        <begin position="143"/>
        <end position="164"/>
    </location>
</feature>
<evidence type="ECO:0000256" key="1">
    <source>
        <dbReference type="ARBA" id="ARBA00004651"/>
    </source>
</evidence>
<dbReference type="Proteomes" id="UP001316087">
    <property type="component" value="Unassembled WGS sequence"/>
</dbReference>
<feature type="transmembrane region" description="Helical" evidence="8">
    <location>
        <begin position="271"/>
        <end position="295"/>
    </location>
</feature>
<dbReference type="CDD" id="cd17503">
    <property type="entry name" value="MFS_LmrB_MDR_like"/>
    <property type="match status" value="1"/>
</dbReference>
<keyword evidence="6 8" id="KW-1133">Transmembrane helix</keyword>
<feature type="transmembrane region" description="Helical" evidence="8">
    <location>
        <begin position="170"/>
        <end position="190"/>
    </location>
</feature>
<feature type="transmembrane region" description="Helical" evidence="8">
    <location>
        <begin position="15"/>
        <end position="34"/>
    </location>
</feature>
<feature type="domain" description="Major facilitator superfamily (MFS) profile" evidence="9">
    <location>
        <begin position="17"/>
        <end position="494"/>
    </location>
</feature>
<keyword evidence="7 8" id="KW-0472">Membrane</keyword>
<evidence type="ECO:0000259" key="9">
    <source>
        <dbReference type="PROSITE" id="PS50850"/>
    </source>
</evidence>
<feature type="transmembrane region" description="Helical" evidence="8">
    <location>
        <begin position="202"/>
        <end position="222"/>
    </location>
</feature>
<dbReference type="NCBIfam" id="TIGR00711">
    <property type="entry name" value="efflux_EmrB"/>
    <property type="match status" value="1"/>
</dbReference>
<keyword evidence="5 8" id="KW-0812">Transmembrane</keyword>
<dbReference type="PANTHER" id="PTHR42718:SF9">
    <property type="entry name" value="MAJOR FACILITATOR SUPERFAMILY MULTIDRUG TRANSPORTER MFSC"/>
    <property type="match status" value="1"/>
</dbReference>
<dbReference type="Pfam" id="PF07690">
    <property type="entry name" value="MFS_1"/>
    <property type="match status" value="1"/>
</dbReference>
<dbReference type="InterPro" id="IPR036259">
    <property type="entry name" value="MFS_trans_sf"/>
</dbReference>
<dbReference type="PROSITE" id="PS50850">
    <property type="entry name" value="MFS"/>
    <property type="match status" value="1"/>
</dbReference>
<dbReference type="Gene3D" id="1.20.1250.20">
    <property type="entry name" value="MFS general substrate transporter like domains"/>
    <property type="match status" value="1"/>
</dbReference>
<dbReference type="EMBL" id="JAKZFC010000003">
    <property type="protein sequence ID" value="MCH7322317.1"/>
    <property type="molecule type" value="Genomic_DNA"/>
</dbReference>
<feature type="transmembrane region" description="Helical" evidence="8">
    <location>
        <begin position="228"/>
        <end position="250"/>
    </location>
</feature>
<dbReference type="RefSeq" id="WP_241369379.1">
    <property type="nucleotide sequence ID" value="NZ_JAKZFC010000003.1"/>
</dbReference>
<keyword evidence="4" id="KW-1003">Cell membrane</keyword>
<comment type="subcellular location">
    <subcellularLocation>
        <location evidence="1">Cell membrane</location>
        <topology evidence="1">Multi-pass membrane protein</topology>
    </subcellularLocation>
</comment>